<organism evidence="1 2">
    <name type="scientific">Gossypium davidsonii</name>
    <name type="common">Davidson's cotton</name>
    <name type="synonym">Gossypium klotzschianum subsp. davidsonii</name>
    <dbReference type="NCBI Taxonomy" id="34287"/>
    <lineage>
        <taxon>Eukaryota</taxon>
        <taxon>Viridiplantae</taxon>
        <taxon>Streptophyta</taxon>
        <taxon>Embryophyta</taxon>
        <taxon>Tracheophyta</taxon>
        <taxon>Spermatophyta</taxon>
        <taxon>Magnoliopsida</taxon>
        <taxon>eudicotyledons</taxon>
        <taxon>Gunneridae</taxon>
        <taxon>Pentapetalae</taxon>
        <taxon>rosids</taxon>
        <taxon>malvids</taxon>
        <taxon>Malvales</taxon>
        <taxon>Malvaceae</taxon>
        <taxon>Malvoideae</taxon>
        <taxon>Gossypium</taxon>
    </lineage>
</organism>
<gene>
    <name evidence="1" type="ORF">Godav_011017</name>
</gene>
<accession>A0A7J8R9V8</accession>
<dbReference type="AlphaFoldDB" id="A0A7J8R9V8"/>
<dbReference type="EMBL" id="JABFAC010000004">
    <property type="protein sequence ID" value="MBA0610132.1"/>
    <property type="molecule type" value="Genomic_DNA"/>
</dbReference>
<keyword evidence="2" id="KW-1185">Reference proteome</keyword>
<comment type="caution">
    <text evidence="1">The sequence shown here is derived from an EMBL/GenBank/DDBJ whole genome shotgun (WGS) entry which is preliminary data.</text>
</comment>
<dbReference type="Proteomes" id="UP000593561">
    <property type="component" value="Unassembled WGS sequence"/>
</dbReference>
<sequence>MAAFPFPYTFSLTKPSISKSLTTRHHEDLANLHIIDDKEDAFKEAAAVVEEDYKFCVVGRCLIDNVVHFPSLIVSNCVTFGWVASPLASMKRRMVGLSVTGQSAKPVTMAQEVPHRGLSIRWGTFSPQELARFRKLLKKPVRLKPSWPDDEDMAT</sequence>
<name>A0A7J8R9V8_GOSDV</name>
<proteinExistence type="predicted"/>
<evidence type="ECO:0000313" key="2">
    <source>
        <dbReference type="Proteomes" id="UP000593561"/>
    </source>
</evidence>
<evidence type="ECO:0000313" key="1">
    <source>
        <dbReference type="EMBL" id="MBA0610132.1"/>
    </source>
</evidence>
<reference evidence="1 2" key="1">
    <citation type="journal article" date="2019" name="Genome Biol. Evol.">
        <title>Insights into the evolution of the New World diploid cottons (Gossypium, subgenus Houzingenia) based on genome sequencing.</title>
        <authorList>
            <person name="Grover C.E."/>
            <person name="Arick M.A. 2nd"/>
            <person name="Thrash A."/>
            <person name="Conover J.L."/>
            <person name="Sanders W.S."/>
            <person name="Peterson D.G."/>
            <person name="Frelichowski J.E."/>
            <person name="Scheffler J.A."/>
            <person name="Scheffler B.E."/>
            <person name="Wendel J.F."/>
        </authorList>
    </citation>
    <scope>NUCLEOTIDE SEQUENCE [LARGE SCALE GENOMIC DNA]</scope>
    <source>
        <strain evidence="1">27</strain>
        <tissue evidence="1">Leaf</tissue>
    </source>
</reference>
<protein>
    <submittedName>
        <fullName evidence="1">Uncharacterized protein</fullName>
    </submittedName>
</protein>